<feature type="domain" description="HTH luxR-type" evidence="1">
    <location>
        <begin position="319"/>
        <end position="376"/>
    </location>
</feature>
<protein>
    <submittedName>
        <fullName evidence="2">Helix-turn-helix transcriptional regulator</fullName>
    </submittedName>
</protein>
<dbReference type="SMART" id="SM00421">
    <property type="entry name" value="HTH_LUXR"/>
    <property type="match status" value="1"/>
</dbReference>
<dbReference type="InterPro" id="IPR000792">
    <property type="entry name" value="Tscrpt_reg_LuxR_C"/>
</dbReference>
<dbReference type="GO" id="GO:0003677">
    <property type="term" value="F:DNA binding"/>
    <property type="evidence" value="ECO:0007669"/>
    <property type="project" value="InterPro"/>
</dbReference>
<sequence length="384" mass="42489">MAELQKTTNVSRAEGVFDSCNATIATMYEGLLGPSPVNQLLRTLLAEFRAESVCLLVSSKLLDRNNKLFRIESADANSLEDSSYRDGSTKCFSGGDVVDLRDTRMANTASLEYDEQWVSANYRPRGPGASSSFLVDSRVDFRSELWFFRRQELSGNEFARLECYRPHLAQFLELGKKVDTLRVERDVYSCVADNMLLSSFFLNARGEVVALNRNAQDLVQREREVDLSDGNIRLSDHVADAKLNSIIGRAVAGSGPGAEKVPSVQVLRVAREKDYSDLQFVVKSLRTSSPGLGNGYAAVVFACDTELCATAPIRALCELFGFTKAEARVAMLLTDGLDIDEIKCLLDIERNTVRSHIRSIFSKTGVNRQALVVRLVLKSVAQFA</sequence>
<evidence type="ECO:0000259" key="1">
    <source>
        <dbReference type="SMART" id="SM00421"/>
    </source>
</evidence>
<organism evidence="2 3">
    <name type="scientific">Spongiibacter nanhainus</name>
    <dbReference type="NCBI Taxonomy" id="2794344"/>
    <lineage>
        <taxon>Bacteria</taxon>
        <taxon>Pseudomonadati</taxon>
        <taxon>Pseudomonadota</taxon>
        <taxon>Gammaproteobacteria</taxon>
        <taxon>Cellvibrionales</taxon>
        <taxon>Spongiibacteraceae</taxon>
        <taxon>Spongiibacter</taxon>
    </lineage>
</organism>
<dbReference type="EMBL" id="CP066167">
    <property type="protein sequence ID" value="QQD18590.1"/>
    <property type="molecule type" value="Genomic_DNA"/>
</dbReference>
<reference evidence="2 3" key="1">
    <citation type="submission" date="2020-12" db="EMBL/GenBank/DDBJ databases">
        <authorList>
            <person name="Shan Y."/>
        </authorList>
    </citation>
    <scope>NUCLEOTIDE SEQUENCE [LARGE SCALE GENOMIC DNA]</scope>
    <source>
        <strain evidence="3">csc3.9</strain>
    </source>
</reference>
<dbReference type="InterPro" id="IPR036388">
    <property type="entry name" value="WH-like_DNA-bd_sf"/>
</dbReference>
<dbReference type="SUPFAM" id="SSF46894">
    <property type="entry name" value="C-terminal effector domain of the bipartite response regulators"/>
    <property type="match status" value="1"/>
</dbReference>
<dbReference type="Proteomes" id="UP000596063">
    <property type="component" value="Chromosome"/>
</dbReference>
<proteinExistence type="predicted"/>
<dbReference type="InterPro" id="IPR016032">
    <property type="entry name" value="Sig_transdc_resp-reg_C-effctor"/>
</dbReference>
<name>A0A7T4URP6_9GAMM</name>
<dbReference type="AlphaFoldDB" id="A0A7T4URP6"/>
<dbReference type="Gene3D" id="1.10.10.10">
    <property type="entry name" value="Winged helix-like DNA-binding domain superfamily/Winged helix DNA-binding domain"/>
    <property type="match status" value="1"/>
</dbReference>
<keyword evidence="3" id="KW-1185">Reference proteome</keyword>
<evidence type="ECO:0000313" key="2">
    <source>
        <dbReference type="EMBL" id="QQD18590.1"/>
    </source>
</evidence>
<dbReference type="RefSeq" id="WP_198570081.1">
    <property type="nucleotide sequence ID" value="NZ_CP066167.1"/>
</dbReference>
<accession>A0A7T4URP6</accession>
<evidence type="ECO:0000313" key="3">
    <source>
        <dbReference type="Proteomes" id="UP000596063"/>
    </source>
</evidence>
<dbReference type="GO" id="GO:0006355">
    <property type="term" value="P:regulation of DNA-templated transcription"/>
    <property type="evidence" value="ECO:0007669"/>
    <property type="project" value="InterPro"/>
</dbReference>
<dbReference type="KEGG" id="snan:I6N98_01560"/>
<gene>
    <name evidence="2" type="ORF">I6N98_01560</name>
</gene>